<evidence type="ECO:0000313" key="2">
    <source>
        <dbReference type="Proteomes" id="UP001148313"/>
    </source>
</evidence>
<sequence>MAAATAAKAADPADVAPTRDLGAVFEANAWGGYLWRSGDAINAGGGAPDEIEDFPLVGGGVMFAAPVFNDWLVQLEFDGEGAFNNDDVGGVPADDTYSGGFTGGGHFAFTQGPFLAGVFGGVGETYFHEVTTDHDVTQWIAGGQARFLNERGSLAVQAGYFDTDADSGNFETLSDTYFVRAIGQVFFNGGSTMLEGSVAYADGTQDEDDAPLDNPTDMWAWEVVLEHQLAMLSGDNRAGSVFVSYEGVQVNEDSTSGATQTLVDQGIYAGLKIRFGAQQNLYEREMSTAPGLPKVHRWLGSVPAVD</sequence>
<comment type="caution">
    <text evidence="1">The sequence shown here is derived from an EMBL/GenBank/DDBJ whole genome shotgun (WGS) entry which is preliminary data.</text>
</comment>
<name>A0ABT4VP51_9HYPH</name>
<keyword evidence="2" id="KW-1185">Reference proteome</keyword>
<evidence type="ECO:0000313" key="1">
    <source>
        <dbReference type="EMBL" id="MDA4846485.1"/>
    </source>
</evidence>
<dbReference type="RefSeq" id="WP_271090238.1">
    <property type="nucleotide sequence ID" value="NZ_JAPJZH010000008.1"/>
</dbReference>
<accession>A0ABT4VP51</accession>
<gene>
    <name evidence="1" type="ORF">OOZ53_14055</name>
</gene>
<evidence type="ECO:0008006" key="3">
    <source>
        <dbReference type="Google" id="ProtNLM"/>
    </source>
</evidence>
<proteinExistence type="predicted"/>
<organism evidence="1 2">
    <name type="scientific">Hoeflea poritis</name>
    <dbReference type="NCBI Taxonomy" id="2993659"/>
    <lineage>
        <taxon>Bacteria</taxon>
        <taxon>Pseudomonadati</taxon>
        <taxon>Pseudomonadota</taxon>
        <taxon>Alphaproteobacteria</taxon>
        <taxon>Hyphomicrobiales</taxon>
        <taxon>Rhizobiaceae</taxon>
        <taxon>Hoeflea</taxon>
    </lineage>
</organism>
<protein>
    <recommendedName>
        <fullName evidence="3">Porin</fullName>
    </recommendedName>
</protein>
<dbReference type="EMBL" id="JAPJZH010000008">
    <property type="protein sequence ID" value="MDA4846485.1"/>
    <property type="molecule type" value="Genomic_DNA"/>
</dbReference>
<dbReference type="Proteomes" id="UP001148313">
    <property type="component" value="Unassembled WGS sequence"/>
</dbReference>
<dbReference type="SUPFAM" id="SSF56935">
    <property type="entry name" value="Porins"/>
    <property type="match status" value="1"/>
</dbReference>
<reference evidence="1" key="1">
    <citation type="submission" date="2022-11" db="EMBL/GenBank/DDBJ databases">
        <title>Hoeflea poritis sp. nov., isolated from scleractinian coral Porites lutea.</title>
        <authorList>
            <person name="Zhang G."/>
            <person name="Wei Q."/>
            <person name="Cai L."/>
        </authorList>
    </citation>
    <scope>NUCLEOTIDE SEQUENCE</scope>
    <source>
        <strain evidence="1">E7-10</strain>
    </source>
</reference>